<evidence type="ECO:0000313" key="12">
    <source>
        <dbReference type="EMBL" id="MCQ4923365.1"/>
    </source>
</evidence>
<evidence type="ECO:0000256" key="9">
    <source>
        <dbReference type="SAM" id="Coils"/>
    </source>
</evidence>
<dbReference type="Gene3D" id="3.30.450.20">
    <property type="entry name" value="PAS domain"/>
    <property type="match status" value="2"/>
</dbReference>
<evidence type="ECO:0000256" key="8">
    <source>
        <dbReference type="PROSITE-ProRule" id="PRU00284"/>
    </source>
</evidence>
<dbReference type="SUPFAM" id="SSF58104">
    <property type="entry name" value="Methyl-accepting chemotaxis protein (MCP) signaling domain"/>
    <property type="match status" value="1"/>
</dbReference>
<name>A0ABT1SA60_9FIRM</name>
<dbReference type="PANTHER" id="PTHR32089">
    <property type="entry name" value="METHYL-ACCEPTING CHEMOTAXIS PROTEIN MCPB"/>
    <property type="match status" value="1"/>
</dbReference>
<keyword evidence="7 8" id="KW-0807">Transducer</keyword>
<dbReference type="Gene3D" id="1.10.8.500">
    <property type="entry name" value="HAMP domain in histidine kinase"/>
    <property type="match status" value="1"/>
</dbReference>
<dbReference type="PROSITE" id="PS50111">
    <property type="entry name" value="CHEMOTAXIS_TRANSDUC_2"/>
    <property type="match status" value="1"/>
</dbReference>
<comment type="subcellular location">
    <subcellularLocation>
        <location evidence="1">Cell membrane</location>
        <topology evidence="1">Multi-pass membrane protein</topology>
    </subcellularLocation>
</comment>
<feature type="coiled-coil region" evidence="9">
    <location>
        <begin position="645"/>
        <end position="700"/>
    </location>
</feature>
<evidence type="ECO:0000256" key="4">
    <source>
        <dbReference type="ARBA" id="ARBA00022692"/>
    </source>
</evidence>
<keyword evidence="5 10" id="KW-1133">Transmembrane helix</keyword>
<accession>A0ABT1SA60</accession>
<dbReference type="EMBL" id="JANGAC010000006">
    <property type="protein sequence ID" value="MCQ4923365.1"/>
    <property type="molecule type" value="Genomic_DNA"/>
</dbReference>
<feature type="coiled-coil region" evidence="9">
    <location>
        <begin position="460"/>
        <end position="490"/>
    </location>
</feature>
<keyword evidence="3" id="KW-0145">Chemotaxis</keyword>
<dbReference type="RefSeq" id="WP_256311364.1">
    <property type="nucleotide sequence ID" value="NZ_JANGAC010000006.1"/>
</dbReference>
<dbReference type="Proteomes" id="UP001524478">
    <property type="component" value="Unassembled WGS sequence"/>
</dbReference>
<evidence type="ECO:0000313" key="13">
    <source>
        <dbReference type="Proteomes" id="UP001524478"/>
    </source>
</evidence>
<dbReference type="SMART" id="SM00283">
    <property type="entry name" value="MA"/>
    <property type="match status" value="1"/>
</dbReference>
<keyword evidence="13" id="KW-1185">Reference proteome</keyword>
<dbReference type="CDD" id="cd12913">
    <property type="entry name" value="PDC1_MCP_like"/>
    <property type="match status" value="1"/>
</dbReference>
<comment type="caution">
    <text evidence="12">The sequence shown here is derived from an EMBL/GenBank/DDBJ whole genome shotgun (WGS) entry which is preliminary data.</text>
</comment>
<evidence type="ECO:0000256" key="7">
    <source>
        <dbReference type="ARBA" id="ARBA00023224"/>
    </source>
</evidence>
<proteinExistence type="predicted"/>
<dbReference type="Pfam" id="PF00015">
    <property type="entry name" value="MCPsignal"/>
    <property type="match status" value="1"/>
</dbReference>
<evidence type="ECO:0000256" key="5">
    <source>
        <dbReference type="ARBA" id="ARBA00022989"/>
    </source>
</evidence>
<feature type="domain" description="Methyl-accepting transducer" evidence="11">
    <location>
        <begin position="417"/>
        <end position="674"/>
    </location>
</feature>
<keyword evidence="4 10" id="KW-0812">Transmembrane</keyword>
<protein>
    <submittedName>
        <fullName evidence="12">Methyl-accepting chemotaxis protein</fullName>
    </submittedName>
</protein>
<evidence type="ECO:0000259" key="11">
    <source>
        <dbReference type="PROSITE" id="PS50111"/>
    </source>
</evidence>
<reference evidence="12 13" key="1">
    <citation type="submission" date="2022-06" db="EMBL/GenBank/DDBJ databases">
        <title>Isolation of gut microbiota from human fecal samples.</title>
        <authorList>
            <person name="Pamer E.G."/>
            <person name="Barat B."/>
            <person name="Waligurski E."/>
            <person name="Medina S."/>
            <person name="Paddock L."/>
            <person name="Mostad J."/>
        </authorList>
    </citation>
    <scope>NUCLEOTIDE SEQUENCE [LARGE SCALE GENOMIC DNA]</scope>
    <source>
        <strain evidence="12 13">DFI.7.95</strain>
    </source>
</reference>
<keyword evidence="2" id="KW-1003">Cell membrane</keyword>
<dbReference type="Gene3D" id="1.10.287.950">
    <property type="entry name" value="Methyl-accepting chemotaxis protein"/>
    <property type="match status" value="1"/>
</dbReference>
<keyword evidence="6 10" id="KW-0472">Membrane</keyword>
<dbReference type="InterPro" id="IPR033479">
    <property type="entry name" value="dCache_1"/>
</dbReference>
<evidence type="ECO:0000256" key="3">
    <source>
        <dbReference type="ARBA" id="ARBA00022500"/>
    </source>
</evidence>
<gene>
    <name evidence="12" type="ORF">NE686_09730</name>
</gene>
<sequence>MKSIKIKMLVSILSIVLIVFVSVIGFITISSYNMQEKDSINYVTAETEKYVEVAQDEVENALIIVTTLSKVFEGMKQSGNTDRAVMNEIIKNTIEDNPNLVGVWTVWEPNALDGKDSEYIDTEGHDKTGRFIPNWNRGNGAVALEACDSTYDNSDDSGLWYQTSKNSKQPAVLEPVTYRLQGEDVMLVSITSPIIYNSKVVGVVGIDISLDRLQEVISNVTFYDSGYAQLITGEGLILGHKDKELLGKNAFELLNDEELQQAIEKGEKINIDRISHSTGQEEHYVVVPINTGATGAKWSYISVMPRNEIFKELKESTIIAVITSIIGIIVLIGFILIITKSITGPIVHVSKIIDRLSNFDLTFDKNDNVTKYSNRKDEIGLITRSLETMQKNFIVLIKSIADTSQQVASSSEELTAITQQSASASEEVARTIDEIARAAGEQAKDTERGASEINILGAEIEKNQEDLISLNNAADEVNKLKDEGIEIIEELVENTKSSNDSATEIYEIIVNTNESAEKIKNASQMIRSIAGQTNLLALNAAIEAARAGEAGRGFAVVAEEIRKLAEESNIFTEDITVVIGELTDKTEYAVNTMQEVSNILKSQTESVEMTNSKFQGIASAIENVKEAIESIAQSGIEMEGKKGEIVEIIQNLSAISQENAAATEEASASMEEQTASIEEISSASEALSKLAEEMQESIAKFKY</sequence>
<dbReference type="InterPro" id="IPR004089">
    <property type="entry name" value="MCPsignal_dom"/>
</dbReference>
<evidence type="ECO:0000256" key="6">
    <source>
        <dbReference type="ARBA" id="ARBA00023136"/>
    </source>
</evidence>
<organism evidence="12 13">
    <name type="scientific">Tissierella carlieri</name>
    <dbReference type="NCBI Taxonomy" id="689904"/>
    <lineage>
        <taxon>Bacteria</taxon>
        <taxon>Bacillati</taxon>
        <taxon>Bacillota</taxon>
        <taxon>Tissierellia</taxon>
        <taxon>Tissierellales</taxon>
        <taxon>Tissierellaceae</taxon>
        <taxon>Tissierella</taxon>
    </lineage>
</organism>
<dbReference type="CDD" id="cd12912">
    <property type="entry name" value="PDC2_MCP_like"/>
    <property type="match status" value="1"/>
</dbReference>
<feature type="transmembrane region" description="Helical" evidence="10">
    <location>
        <begin position="318"/>
        <end position="338"/>
    </location>
</feature>
<dbReference type="Pfam" id="PF02743">
    <property type="entry name" value="dCache_1"/>
    <property type="match status" value="1"/>
</dbReference>
<keyword evidence="9" id="KW-0175">Coiled coil</keyword>
<dbReference type="PANTHER" id="PTHR32089:SF112">
    <property type="entry name" value="LYSOZYME-LIKE PROTEIN-RELATED"/>
    <property type="match status" value="1"/>
</dbReference>
<evidence type="ECO:0000256" key="1">
    <source>
        <dbReference type="ARBA" id="ARBA00004651"/>
    </source>
</evidence>
<evidence type="ECO:0000256" key="2">
    <source>
        <dbReference type="ARBA" id="ARBA00022475"/>
    </source>
</evidence>
<evidence type="ECO:0000256" key="10">
    <source>
        <dbReference type="SAM" id="Phobius"/>
    </source>
</evidence>